<dbReference type="GO" id="GO:0043138">
    <property type="term" value="F:3'-5' DNA helicase activity"/>
    <property type="evidence" value="ECO:0007669"/>
    <property type="project" value="TreeGrafter"/>
</dbReference>
<feature type="domain" description="UvrD-like helicase ATP-binding" evidence="6">
    <location>
        <begin position="132"/>
        <end position="184"/>
    </location>
</feature>
<dbReference type="PATRIC" id="fig|507626.3.peg.947"/>
<evidence type="ECO:0000256" key="2">
    <source>
        <dbReference type="ARBA" id="ARBA00022801"/>
    </source>
</evidence>
<dbReference type="EMBL" id="CP014226">
    <property type="protein sequence ID" value="AMD00035.1"/>
    <property type="molecule type" value="Genomic_DNA"/>
</dbReference>
<organism evidence="7 8">
    <name type="scientific">Halomonas chromatireducens</name>
    <dbReference type="NCBI Taxonomy" id="507626"/>
    <lineage>
        <taxon>Bacteria</taxon>
        <taxon>Pseudomonadati</taxon>
        <taxon>Pseudomonadota</taxon>
        <taxon>Gammaproteobacteria</taxon>
        <taxon>Oceanospirillales</taxon>
        <taxon>Halomonadaceae</taxon>
        <taxon>Halomonas</taxon>
    </lineage>
</organism>
<dbReference type="Pfam" id="PF00580">
    <property type="entry name" value="UvrD-helicase"/>
    <property type="match status" value="1"/>
</dbReference>
<sequence>MQLVLSMTNYLTLAVAGSRKTQGVVEHCASLSSDRRVLVLTYTQTNQAELRSRLAQHAGGHLGVEVLGWFTFLLRHFARPFLPFKFPSERVLGFNFDGRPHRMAKGKSRFIDSKGAIYGCELGRLSHELVSASAGKLVQRLECLYDEILIDEVQDLSAYDWEIIDVLLSSSVDMRMVGDIRQSVLATNPRSRMNKKYAYAEAIKWFREREGEGLLEIEENAITWRCHPNIATFSDTIFDPSWSFPATESRNEKVTGHDGVFLIESKHIDEYIDNFKPQCLRSTANSGKAYSLDYLNFKLAKGTTHERVLIVPTSDIAKFLRTGAYLPPTPAASFYVAVTRAAQSVAIVMDNPGGSTLPYWQP</sequence>
<dbReference type="Proteomes" id="UP000063387">
    <property type="component" value="Chromosome"/>
</dbReference>
<accession>A0A0X8HCM2</accession>
<dbReference type="GO" id="GO:0003677">
    <property type="term" value="F:DNA binding"/>
    <property type="evidence" value="ECO:0007669"/>
    <property type="project" value="InterPro"/>
</dbReference>
<gene>
    <name evidence="7" type="ORF">LOKO_00958</name>
</gene>
<dbReference type="GO" id="GO:0016787">
    <property type="term" value="F:hydrolase activity"/>
    <property type="evidence" value="ECO:0007669"/>
    <property type="project" value="UniProtKB-KW"/>
</dbReference>
<keyword evidence="4" id="KW-0067">ATP-binding</keyword>
<keyword evidence="2" id="KW-0378">Hydrolase</keyword>
<dbReference type="InterPro" id="IPR027417">
    <property type="entry name" value="P-loop_NTPase"/>
</dbReference>
<evidence type="ECO:0000256" key="5">
    <source>
        <dbReference type="ARBA" id="ARBA00034923"/>
    </source>
</evidence>
<dbReference type="SUPFAM" id="SSF52540">
    <property type="entry name" value="P-loop containing nucleoside triphosphate hydrolases"/>
    <property type="match status" value="1"/>
</dbReference>
<evidence type="ECO:0000313" key="8">
    <source>
        <dbReference type="Proteomes" id="UP000063387"/>
    </source>
</evidence>
<dbReference type="InterPro" id="IPR014016">
    <property type="entry name" value="UvrD-like_ATP-bd"/>
</dbReference>
<proteinExistence type="predicted"/>
<evidence type="ECO:0000256" key="3">
    <source>
        <dbReference type="ARBA" id="ARBA00022806"/>
    </source>
</evidence>
<keyword evidence="3 7" id="KW-0347">Helicase</keyword>
<dbReference type="AlphaFoldDB" id="A0A0X8HCM2"/>
<protein>
    <recommendedName>
        <fullName evidence="5">DNA 3'-5' helicase II</fullName>
    </recommendedName>
</protein>
<dbReference type="PANTHER" id="PTHR11070:SF2">
    <property type="entry name" value="ATP-DEPENDENT DNA HELICASE SRS2"/>
    <property type="match status" value="1"/>
</dbReference>
<keyword evidence="1" id="KW-0547">Nucleotide-binding</keyword>
<keyword evidence="8" id="KW-1185">Reference proteome</keyword>
<dbReference type="Gene3D" id="3.40.50.300">
    <property type="entry name" value="P-loop containing nucleotide triphosphate hydrolases"/>
    <property type="match status" value="1"/>
</dbReference>
<evidence type="ECO:0000256" key="1">
    <source>
        <dbReference type="ARBA" id="ARBA00022741"/>
    </source>
</evidence>
<dbReference type="GO" id="GO:0005829">
    <property type="term" value="C:cytosol"/>
    <property type="evidence" value="ECO:0007669"/>
    <property type="project" value="TreeGrafter"/>
</dbReference>
<reference evidence="7 8" key="2">
    <citation type="submission" date="2016-02" db="EMBL/GenBank/DDBJ databases">
        <authorList>
            <person name="Wen L."/>
            <person name="He K."/>
            <person name="Yang H."/>
        </authorList>
    </citation>
    <scope>NUCLEOTIDE SEQUENCE [LARGE SCALE GENOMIC DNA]</scope>
    <source>
        <strain evidence="7 8">AGD 8-3</strain>
    </source>
</reference>
<dbReference type="PANTHER" id="PTHR11070">
    <property type="entry name" value="UVRD / RECB / PCRA DNA HELICASE FAMILY MEMBER"/>
    <property type="match status" value="1"/>
</dbReference>
<dbReference type="GO" id="GO:0005524">
    <property type="term" value="F:ATP binding"/>
    <property type="evidence" value="ECO:0007669"/>
    <property type="project" value="UniProtKB-KW"/>
</dbReference>
<dbReference type="KEGG" id="hco:LOKO_00958"/>
<reference evidence="7 8" key="1">
    <citation type="journal article" date="2016" name="Genome Announc.">
        <title>Draft Genome Sequence of 'Halomonas chromatireducens' Strain AGD 8-3, a Haloalkaliphilic Chromate- and Selenite-Reducing Gammaproteobacterium.</title>
        <authorList>
            <person name="Sharko F.S."/>
            <person name="Shapovalova A.A."/>
            <person name="Tsygankova S.V."/>
            <person name="Komova A.V."/>
            <person name="Boulygina E.S."/>
            <person name="Teslyuk A.B."/>
            <person name="Gotovtsev P.M."/>
            <person name="Namsaraev Z.B."/>
            <person name="Khijniak T.V."/>
            <person name="Nedoluzhko A.V."/>
            <person name="Vasilov R.G."/>
        </authorList>
    </citation>
    <scope>NUCLEOTIDE SEQUENCE [LARGE SCALE GENOMIC DNA]</scope>
    <source>
        <strain evidence="7 8">AGD 8-3</strain>
    </source>
</reference>
<name>A0A0X8HCM2_9GAMM</name>
<dbReference type="GO" id="GO:0000725">
    <property type="term" value="P:recombinational repair"/>
    <property type="evidence" value="ECO:0007669"/>
    <property type="project" value="TreeGrafter"/>
</dbReference>
<dbReference type="STRING" id="507626.LOKO_00958"/>
<evidence type="ECO:0000259" key="6">
    <source>
        <dbReference type="Pfam" id="PF00580"/>
    </source>
</evidence>
<dbReference type="RefSeq" id="WP_201025357.1">
    <property type="nucleotide sequence ID" value="NZ_CP014226.1"/>
</dbReference>
<dbReference type="InterPro" id="IPR000212">
    <property type="entry name" value="DNA_helicase_UvrD/REP"/>
</dbReference>
<evidence type="ECO:0000256" key="4">
    <source>
        <dbReference type="ARBA" id="ARBA00022840"/>
    </source>
</evidence>
<evidence type="ECO:0000313" key="7">
    <source>
        <dbReference type="EMBL" id="AMD00035.1"/>
    </source>
</evidence>